<sequence>MIDQLLKATQEERWPEASRLLYRHWVSTAQDVYPSLIKEPWNNSLDDVKIDNELIHPLAEMFCVGTPAQEKIKIKDEGHRNISLRKLNEIVNVEDAKSKGGQICGRMFRNGEPNYSCKYDFKGKTC</sequence>
<protein>
    <submittedName>
        <fullName evidence="2">SCP domain-containing protein</fullName>
    </submittedName>
</protein>
<reference evidence="2" key="1">
    <citation type="submission" date="2016-11" db="UniProtKB">
        <authorList>
            <consortium name="WormBaseParasite"/>
        </authorList>
    </citation>
    <scope>IDENTIFICATION</scope>
</reference>
<proteinExistence type="predicted"/>
<keyword evidence="1" id="KW-1185">Reference proteome</keyword>
<evidence type="ECO:0000313" key="1">
    <source>
        <dbReference type="Proteomes" id="UP000095281"/>
    </source>
</evidence>
<dbReference type="Proteomes" id="UP000095281">
    <property type="component" value="Unplaced"/>
</dbReference>
<dbReference type="WBParaSite" id="MhA1_Contig164.frz3.fgene2">
    <property type="protein sequence ID" value="MhA1_Contig164.frz3.fgene2"/>
    <property type="gene ID" value="MhA1_Contig164.frz3.fgene2"/>
</dbReference>
<organism evidence="1 2">
    <name type="scientific">Meloidogyne hapla</name>
    <name type="common">Root-knot nematode worm</name>
    <dbReference type="NCBI Taxonomy" id="6305"/>
    <lineage>
        <taxon>Eukaryota</taxon>
        <taxon>Metazoa</taxon>
        <taxon>Ecdysozoa</taxon>
        <taxon>Nematoda</taxon>
        <taxon>Chromadorea</taxon>
        <taxon>Rhabditida</taxon>
        <taxon>Tylenchina</taxon>
        <taxon>Tylenchomorpha</taxon>
        <taxon>Tylenchoidea</taxon>
        <taxon>Meloidogynidae</taxon>
        <taxon>Meloidogyninae</taxon>
        <taxon>Meloidogyne</taxon>
    </lineage>
</organism>
<evidence type="ECO:0000313" key="2">
    <source>
        <dbReference type="WBParaSite" id="MhA1_Contig164.frz3.fgene2"/>
    </source>
</evidence>
<dbReference type="AlphaFoldDB" id="A0A1I8B864"/>
<accession>A0A1I8B864</accession>
<name>A0A1I8B864_MELHA</name>